<dbReference type="SUPFAM" id="SSF53448">
    <property type="entry name" value="Nucleotide-diphospho-sugar transferases"/>
    <property type="match status" value="1"/>
</dbReference>
<dbReference type="RefSeq" id="WP_154433358.1">
    <property type="nucleotide sequence ID" value="NZ_VUNC01000001.1"/>
</dbReference>
<dbReference type="Pfam" id="PF00535">
    <property type="entry name" value="Glycos_transf_2"/>
    <property type="match status" value="1"/>
</dbReference>
<dbReference type="EMBL" id="VUNC01000001">
    <property type="protein sequence ID" value="MST71587.1"/>
    <property type="molecule type" value="Genomic_DNA"/>
</dbReference>
<gene>
    <name evidence="2" type="ORF">FYJ68_00390</name>
</gene>
<dbReference type="InterPro" id="IPR029044">
    <property type="entry name" value="Nucleotide-diphossugar_trans"/>
</dbReference>
<reference evidence="2 3" key="1">
    <citation type="submission" date="2019-08" db="EMBL/GenBank/DDBJ databases">
        <title>In-depth cultivation of the pig gut microbiome towards novel bacterial diversity and tailored functional studies.</title>
        <authorList>
            <person name="Wylensek D."/>
            <person name="Hitch T.C.A."/>
            <person name="Clavel T."/>
        </authorList>
    </citation>
    <scope>NUCLEOTIDE SEQUENCE [LARGE SCALE GENOMIC DNA]</scope>
    <source>
        <strain evidence="2 3">CA-Schmier-601-WT-1</strain>
    </source>
</reference>
<evidence type="ECO:0000313" key="2">
    <source>
        <dbReference type="EMBL" id="MST71587.1"/>
    </source>
</evidence>
<dbReference type="AlphaFoldDB" id="A0A6N7X813"/>
<dbReference type="InterPro" id="IPR001173">
    <property type="entry name" value="Glyco_trans_2-like"/>
</dbReference>
<accession>A0A6N7X813</accession>
<keyword evidence="3" id="KW-1185">Reference proteome</keyword>
<dbReference type="GO" id="GO:0016758">
    <property type="term" value="F:hexosyltransferase activity"/>
    <property type="evidence" value="ECO:0007669"/>
    <property type="project" value="UniProtKB-ARBA"/>
</dbReference>
<protein>
    <submittedName>
        <fullName evidence="2">Glycosyltransferase family 2 protein</fullName>
    </submittedName>
</protein>
<feature type="domain" description="Glycosyltransferase 2-like" evidence="1">
    <location>
        <begin position="9"/>
        <end position="132"/>
    </location>
</feature>
<evidence type="ECO:0000313" key="3">
    <source>
        <dbReference type="Proteomes" id="UP000469325"/>
    </source>
</evidence>
<dbReference type="PANTHER" id="PTHR22916:SF3">
    <property type="entry name" value="UDP-GLCNAC:BETAGAL BETA-1,3-N-ACETYLGLUCOSAMINYLTRANSFERASE-LIKE PROTEIN 1"/>
    <property type="match status" value="1"/>
</dbReference>
<dbReference type="Proteomes" id="UP000469325">
    <property type="component" value="Unassembled WGS sequence"/>
</dbReference>
<comment type="caution">
    <text evidence="2">The sequence shown here is derived from an EMBL/GenBank/DDBJ whole genome shotgun (WGS) entry which is preliminary data.</text>
</comment>
<name>A0A6N7X813_9ACTN</name>
<dbReference type="Gene3D" id="3.90.550.10">
    <property type="entry name" value="Spore Coat Polysaccharide Biosynthesis Protein SpsA, Chain A"/>
    <property type="match status" value="1"/>
</dbReference>
<sequence length="326" mass="37332">MSAANPLVSVVVPCFNAKATVKQTLDSIAMQKTDFEVQVLIGDDCSTDGTQDLLRSIQGDYPDGFEFLLRPHNMGERGNKNCQDLLHRCRGKYMAILEADDFWTYDGKLQAQVDFLESHPDYVACYHHVTVVGADSKPNGEKYPECPKEEYDWNEFFLCSLPGQTGTSVYRREEFARARDAFTGMQQYDFYAADRRNAFCLLTCGRIKCMPQTWGAYRHIKKGGSSYSANVSIDEDYARNEILFGRTCVMFAQSLGNPDAIEAAKLQYYRTYLKWTRRLPNATTFSRADCMSELRGEKNRLRYRLCFIRWYATLGFRSLRGKGVTL</sequence>
<keyword evidence="2" id="KW-0808">Transferase</keyword>
<proteinExistence type="predicted"/>
<dbReference type="CDD" id="cd00761">
    <property type="entry name" value="Glyco_tranf_GTA_type"/>
    <property type="match status" value="1"/>
</dbReference>
<dbReference type="PANTHER" id="PTHR22916">
    <property type="entry name" value="GLYCOSYLTRANSFERASE"/>
    <property type="match status" value="1"/>
</dbReference>
<organism evidence="2 3">
    <name type="scientific">Olsenella porci</name>
    <dbReference type="NCBI Taxonomy" id="2652279"/>
    <lineage>
        <taxon>Bacteria</taxon>
        <taxon>Bacillati</taxon>
        <taxon>Actinomycetota</taxon>
        <taxon>Coriobacteriia</taxon>
        <taxon>Coriobacteriales</taxon>
        <taxon>Atopobiaceae</taxon>
        <taxon>Olsenella</taxon>
    </lineage>
</organism>
<evidence type="ECO:0000259" key="1">
    <source>
        <dbReference type="Pfam" id="PF00535"/>
    </source>
</evidence>